<evidence type="ECO:0000313" key="12">
    <source>
        <dbReference type="Proteomes" id="UP000672009"/>
    </source>
</evidence>
<dbReference type="Gene3D" id="2.60.40.1250">
    <property type="entry name" value="Thiol:disulfide interchange protein DsbD, N-terminal domain"/>
    <property type="match status" value="2"/>
</dbReference>
<keyword evidence="4" id="KW-0201">Cytochrome c-type biogenesis</keyword>
<dbReference type="InterPro" id="IPR036249">
    <property type="entry name" value="Thioredoxin-like_sf"/>
</dbReference>
<dbReference type="SUPFAM" id="SSF74863">
    <property type="entry name" value="Thiol:disulfide interchange protein DsbD, N-terminal domain (DsbD-alpha)"/>
    <property type="match status" value="2"/>
</dbReference>
<feature type="transmembrane region" description="Helical" evidence="8">
    <location>
        <begin position="361"/>
        <end position="388"/>
    </location>
</feature>
<evidence type="ECO:0000256" key="1">
    <source>
        <dbReference type="ARBA" id="ARBA00004651"/>
    </source>
</evidence>
<dbReference type="GO" id="GO:0047134">
    <property type="term" value="F:protein-disulfide reductase [NAD(P)H] activity"/>
    <property type="evidence" value="ECO:0007669"/>
    <property type="project" value="UniProtKB-EC"/>
</dbReference>
<dbReference type="RefSeq" id="WP_210219970.1">
    <property type="nucleotide sequence ID" value="NZ_CP072793.1"/>
</dbReference>
<dbReference type="GO" id="GO:0005886">
    <property type="term" value="C:plasma membrane"/>
    <property type="evidence" value="ECO:0007669"/>
    <property type="project" value="UniProtKB-SubCell"/>
</dbReference>
<accession>A0A975FAY2</accession>
<evidence type="ECO:0000256" key="8">
    <source>
        <dbReference type="SAM" id="Phobius"/>
    </source>
</evidence>
<dbReference type="GO" id="GO:0045454">
    <property type="term" value="P:cell redox homeostasis"/>
    <property type="evidence" value="ECO:0007669"/>
    <property type="project" value="TreeGrafter"/>
</dbReference>
<dbReference type="InterPro" id="IPR017937">
    <property type="entry name" value="Thioredoxin_CS"/>
</dbReference>
<evidence type="ECO:0000256" key="9">
    <source>
        <dbReference type="SAM" id="SignalP"/>
    </source>
</evidence>
<proteinExistence type="predicted"/>
<keyword evidence="7" id="KW-0676">Redox-active center</keyword>
<sequence length="784" mass="83478">MRKLFCFLLLLATTQVHAELLRADQAFQFKAEAISPTTIKATWEIAEGHYLSRDKFKFETDSTDLKLATPTFPAGESKDDPTTQAKHEIYRNKVEVEIPVERGQTLSQAIQLALKVKYQGCSDTGMCFPPSRGIAQLELAAATDAAPAPTTAVAAPPAPAPTPAPVAEVTAPEPAVAEATPPTTTSKLPDIFKGADKQAANKPMPVDKAFAFDIAAIDKGTLKATWVIQPNHHLYRPKITFSLKEPQEGVTLGKPVFPAGKQTQDEYFGMIEVYGEDIEVKIPVEATDGVEKIVVTTQYQGCADNTGVCYPPVKKTNELTLAGLPEARPIANNTPVSADVALNEQDALAQKLEGSSFLQKILVMFIAGLLLAFTPCIFPMIPILSGIIAGYGNTTSRKAFFLSLTYVLAGAFAYAVIGFVFGFFGQNLQTVLQNPVAIGFMSVLFVLLALSMFGFYDLQLPNSIQSRLSEISNKQESGSFIGAAIMGFLSTLIVGPCAGPVIAGALTYIAQSKDAVLGASALFSMGIGIGVPLLLIGTSAGHLLPRAGAWMDTVKAVFGIIMLGIAIYMLSRIVPIEITMALTGILLVSSGVYMGALERTNEEAGGWGRFWKSTGMIQLFYGGLILFGLSAGSQSLLQPLKGVFGSTVIASSDAAVSSGLQFQAIKGSEGLKAALAAAKAANRPVMLDFTADFCVTCAKMERTTFKSADVAGALGNALLLKADVTKQDDADVALQKQFDVIGPPAFIFFNSHGEEMRSLRLIGEVNAERLTKHAKQFMQQATAP</sequence>
<keyword evidence="2" id="KW-1003">Cell membrane</keyword>
<keyword evidence="9" id="KW-0732">Signal</keyword>
<dbReference type="Pfam" id="PF13899">
    <property type="entry name" value="Thioredoxin_7"/>
    <property type="match status" value="1"/>
</dbReference>
<evidence type="ECO:0000313" key="11">
    <source>
        <dbReference type="EMBL" id="QTR54482.1"/>
    </source>
</evidence>
<feature type="domain" description="Thioredoxin" evidence="10">
    <location>
        <begin position="625"/>
        <end position="779"/>
    </location>
</feature>
<evidence type="ECO:0000256" key="4">
    <source>
        <dbReference type="ARBA" id="ARBA00022748"/>
    </source>
</evidence>
<keyword evidence="11" id="KW-0560">Oxidoreductase</keyword>
<keyword evidence="5 8" id="KW-1133">Transmembrane helix</keyword>
<dbReference type="InterPro" id="IPR003834">
    <property type="entry name" value="Cyt_c_assmbl_TM_dom"/>
</dbReference>
<dbReference type="Proteomes" id="UP000672009">
    <property type="component" value="Chromosome"/>
</dbReference>
<name>A0A975FAY2_9GAMM</name>
<dbReference type="Pfam" id="PF11412">
    <property type="entry name" value="DsbD_N"/>
    <property type="match status" value="2"/>
</dbReference>
<dbReference type="PROSITE" id="PS00194">
    <property type="entry name" value="THIOREDOXIN_1"/>
    <property type="match status" value="1"/>
</dbReference>
<dbReference type="GO" id="GO:0017004">
    <property type="term" value="P:cytochrome complex assembly"/>
    <property type="evidence" value="ECO:0007669"/>
    <property type="project" value="UniProtKB-KW"/>
</dbReference>
<dbReference type="AlphaFoldDB" id="A0A975FAY2"/>
<dbReference type="EC" id="1.8.1.8" evidence="11"/>
<dbReference type="Pfam" id="PF02683">
    <property type="entry name" value="DsbD_TM"/>
    <property type="match status" value="1"/>
</dbReference>
<evidence type="ECO:0000259" key="10">
    <source>
        <dbReference type="PROSITE" id="PS51352"/>
    </source>
</evidence>
<dbReference type="SUPFAM" id="SSF52833">
    <property type="entry name" value="Thioredoxin-like"/>
    <property type="match status" value="1"/>
</dbReference>
<keyword evidence="12" id="KW-1185">Reference proteome</keyword>
<evidence type="ECO:0000256" key="5">
    <source>
        <dbReference type="ARBA" id="ARBA00022989"/>
    </source>
</evidence>
<gene>
    <name evidence="11" type="primary">dsbD</name>
    <name evidence="11" type="ORF">J9260_05155</name>
</gene>
<feature type="transmembrane region" description="Helical" evidence="8">
    <location>
        <begin position="549"/>
        <end position="570"/>
    </location>
</feature>
<feature type="transmembrane region" description="Helical" evidence="8">
    <location>
        <begin position="576"/>
        <end position="597"/>
    </location>
</feature>
<evidence type="ECO:0000256" key="7">
    <source>
        <dbReference type="ARBA" id="ARBA00023284"/>
    </source>
</evidence>
<evidence type="ECO:0000256" key="6">
    <source>
        <dbReference type="ARBA" id="ARBA00023136"/>
    </source>
</evidence>
<feature type="transmembrane region" description="Helical" evidence="8">
    <location>
        <begin position="436"/>
        <end position="458"/>
    </location>
</feature>
<protein>
    <submittedName>
        <fullName evidence="11">Protein-disulfide reductase DsbD</fullName>
        <ecNumber evidence="11">1.8.1.8</ecNumber>
    </submittedName>
</protein>
<feature type="transmembrane region" description="Helical" evidence="8">
    <location>
        <begin position="618"/>
        <end position="637"/>
    </location>
</feature>
<feature type="chain" id="PRO_5037570847" evidence="9">
    <location>
        <begin position="19"/>
        <end position="784"/>
    </location>
</feature>
<organism evidence="11 12">
    <name type="scientific">Thiothrix unzii</name>
    <dbReference type="NCBI Taxonomy" id="111769"/>
    <lineage>
        <taxon>Bacteria</taxon>
        <taxon>Pseudomonadati</taxon>
        <taxon>Pseudomonadota</taxon>
        <taxon>Gammaproteobacteria</taxon>
        <taxon>Thiotrichales</taxon>
        <taxon>Thiotrichaceae</taxon>
        <taxon>Thiothrix</taxon>
    </lineage>
</organism>
<dbReference type="InterPro" id="IPR028250">
    <property type="entry name" value="DsbDN"/>
</dbReference>
<feature type="transmembrane region" description="Helical" evidence="8">
    <location>
        <begin position="400"/>
        <end position="424"/>
    </location>
</feature>
<feature type="transmembrane region" description="Helical" evidence="8">
    <location>
        <begin position="479"/>
        <end position="509"/>
    </location>
</feature>
<dbReference type="PANTHER" id="PTHR32234:SF0">
    <property type="entry name" value="THIOL:DISULFIDE INTERCHANGE PROTEIN DSBD"/>
    <property type="match status" value="1"/>
</dbReference>
<dbReference type="NCBIfam" id="NF001419">
    <property type="entry name" value="PRK00293.1"/>
    <property type="match status" value="1"/>
</dbReference>
<keyword evidence="6 8" id="KW-0472">Membrane</keyword>
<dbReference type="InterPro" id="IPR035671">
    <property type="entry name" value="DsbD_gamma"/>
</dbReference>
<keyword evidence="3 8" id="KW-0812">Transmembrane</keyword>
<dbReference type="PROSITE" id="PS51352">
    <property type="entry name" value="THIOREDOXIN_2"/>
    <property type="match status" value="1"/>
</dbReference>
<evidence type="ECO:0000256" key="3">
    <source>
        <dbReference type="ARBA" id="ARBA00022692"/>
    </source>
</evidence>
<dbReference type="Gene3D" id="3.40.30.10">
    <property type="entry name" value="Glutaredoxin"/>
    <property type="match status" value="1"/>
</dbReference>
<dbReference type="EMBL" id="CP072793">
    <property type="protein sequence ID" value="QTR54482.1"/>
    <property type="molecule type" value="Genomic_DNA"/>
</dbReference>
<reference evidence="11" key="1">
    <citation type="submission" date="2021-04" db="EMBL/GenBank/DDBJ databases">
        <title>Genomics, taxonomy and metabolism of representatives of sulfur bacteria of the genus Thiothrix: Thiothrix fructosivorans QT, Thiothrix unzii A1T and three new species, Thiothrix subterranea sp. nov., Thiothrix litoralis sp. nov. and 'Candidatus Thiothrix anitrata' sp. nov.</title>
        <authorList>
            <person name="Ravin N.V."/>
            <person name="Smolyakov D."/>
            <person name="Rudenko T.S."/>
            <person name="Mardanov A.V."/>
            <person name="Beletsky A.V."/>
            <person name="Markov N.D."/>
            <person name="Fomenkov A.I."/>
            <person name="Roberts R.J."/>
            <person name="Karnachuk O.V."/>
            <person name="Novikov A."/>
            <person name="Grabovich M.Y."/>
        </authorList>
    </citation>
    <scope>NUCLEOTIDE SEQUENCE</scope>
    <source>
        <strain evidence="11">A1</strain>
    </source>
</reference>
<comment type="subcellular location">
    <subcellularLocation>
        <location evidence="1">Cell membrane</location>
        <topology evidence="1">Multi-pass membrane protein</topology>
    </subcellularLocation>
</comment>
<dbReference type="InterPro" id="IPR013766">
    <property type="entry name" value="Thioredoxin_domain"/>
</dbReference>
<evidence type="ECO:0000256" key="2">
    <source>
        <dbReference type="ARBA" id="ARBA00022475"/>
    </source>
</evidence>
<feature type="signal peptide" evidence="9">
    <location>
        <begin position="1"/>
        <end position="18"/>
    </location>
</feature>
<dbReference type="PANTHER" id="PTHR32234">
    <property type="entry name" value="THIOL:DISULFIDE INTERCHANGE PROTEIN DSBD"/>
    <property type="match status" value="1"/>
</dbReference>
<dbReference type="KEGG" id="tun:J9260_05155"/>
<dbReference type="CDD" id="cd02953">
    <property type="entry name" value="DsbDgamma"/>
    <property type="match status" value="1"/>
</dbReference>
<dbReference type="InterPro" id="IPR036929">
    <property type="entry name" value="DsbDN_sf"/>
</dbReference>
<feature type="transmembrane region" description="Helical" evidence="8">
    <location>
        <begin position="515"/>
        <end position="537"/>
    </location>
</feature>